<feature type="domain" description="Histone-binding protein RBBP4-like N-terminal" evidence="9">
    <location>
        <begin position="10"/>
        <end position="69"/>
    </location>
</feature>
<evidence type="ECO:0000256" key="1">
    <source>
        <dbReference type="ARBA" id="ARBA00004123"/>
    </source>
</evidence>
<dbReference type="GO" id="GO:0006325">
    <property type="term" value="P:chromatin organization"/>
    <property type="evidence" value="ECO:0007669"/>
    <property type="project" value="UniProtKB-KW"/>
</dbReference>
<evidence type="ECO:0000256" key="2">
    <source>
        <dbReference type="ARBA" id="ARBA00022574"/>
    </source>
</evidence>
<dbReference type="PANTHER" id="PTHR22850">
    <property type="entry name" value="WD40 REPEAT FAMILY"/>
    <property type="match status" value="1"/>
</dbReference>
<evidence type="ECO:0000256" key="5">
    <source>
        <dbReference type="ARBA" id="ARBA00023242"/>
    </source>
</evidence>
<dbReference type="PROSITE" id="PS50294">
    <property type="entry name" value="WD_REPEATS_REGION"/>
    <property type="match status" value="1"/>
</dbReference>
<dbReference type="Pfam" id="PF00400">
    <property type="entry name" value="WD40"/>
    <property type="match status" value="2"/>
</dbReference>
<organism evidence="10 11">
    <name type="scientific">Pichia membranifaciens NRRL Y-2026</name>
    <dbReference type="NCBI Taxonomy" id="763406"/>
    <lineage>
        <taxon>Eukaryota</taxon>
        <taxon>Fungi</taxon>
        <taxon>Dikarya</taxon>
        <taxon>Ascomycota</taxon>
        <taxon>Saccharomycotina</taxon>
        <taxon>Pichiomycetes</taxon>
        <taxon>Pichiales</taxon>
        <taxon>Pichiaceae</taxon>
        <taxon>Pichia</taxon>
    </lineage>
</organism>
<dbReference type="EMBL" id="KV454002">
    <property type="protein sequence ID" value="ODQ47407.1"/>
    <property type="molecule type" value="Genomic_DNA"/>
</dbReference>
<dbReference type="SUPFAM" id="SSF50978">
    <property type="entry name" value="WD40 repeat-like"/>
    <property type="match status" value="1"/>
</dbReference>
<evidence type="ECO:0000256" key="3">
    <source>
        <dbReference type="ARBA" id="ARBA00022737"/>
    </source>
</evidence>
<keyword evidence="8" id="KW-1133">Transmembrane helix</keyword>
<evidence type="ECO:0000256" key="4">
    <source>
        <dbReference type="ARBA" id="ARBA00022853"/>
    </source>
</evidence>
<reference evidence="10 11" key="1">
    <citation type="journal article" date="2016" name="Proc. Natl. Acad. Sci. U.S.A.">
        <title>Comparative genomics of biotechnologically important yeasts.</title>
        <authorList>
            <person name="Riley R."/>
            <person name="Haridas S."/>
            <person name="Wolfe K.H."/>
            <person name="Lopes M.R."/>
            <person name="Hittinger C.T."/>
            <person name="Goeker M."/>
            <person name="Salamov A.A."/>
            <person name="Wisecaver J.H."/>
            <person name="Long T.M."/>
            <person name="Calvey C.H."/>
            <person name="Aerts A.L."/>
            <person name="Barry K.W."/>
            <person name="Choi C."/>
            <person name="Clum A."/>
            <person name="Coughlan A.Y."/>
            <person name="Deshpande S."/>
            <person name="Douglass A.P."/>
            <person name="Hanson S.J."/>
            <person name="Klenk H.-P."/>
            <person name="LaButti K.M."/>
            <person name="Lapidus A."/>
            <person name="Lindquist E.A."/>
            <person name="Lipzen A.M."/>
            <person name="Meier-Kolthoff J.P."/>
            <person name="Ohm R.A."/>
            <person name="Otillar R.P."/>
            <person name="Pangilinan J.L."/>
            <person name="Peng Y."/>
            <person name="Rokas A."/>
            <person name="Rosa C.A."/>
            <person name="Scheuner C."/>
            <person name="Sibirny A.A."/>
            <person name="Slot J.C."/>
            <person name="Stielow J.B."/>
            <person name="Sun H."/>
            <person name="Kurtzman C.P."/>
            <person name="Blackwell M."/>
            <person name="Grigoriev I.V."/>
            <person name="Jeffries T.W."/>
        </authorList>
    </citation>
    <scope>NUCLEOTIDE SEQUENCE [LARGE SCALE GENOMIC DNA]</scope>
    <source>
        <strain evidence="10 11">NRRL Y-2026</strain>
    </source>
</reference>
<evidence type="ECO:0000313" key="11">
    <source>
        <dbReference type="Proteomes" id="UP000094455"/>
    </source>
</evidence>
<comment type="subcellular location">
    <subcellularLocation>
        <location evidence="1">Nucleus</location>
    </subcellularLocation>
</comment>
<keyword evidence="8" id="KW-0472">Membrane</keyword>
<dbReference type="InterPro" id="IPR001680">
    <property type="entry name" value="WD40_rpt"/>
</dbReference>
<proteinExistence type="predicted"/>
<sequence>MAEPEVLPQERYAVWKKNTPLLYRQLQTSSLLWPSLTLDWLPDTTAPQKGDTTYTGHRLVLATFSAGANPLESVLFTALNLVDLHAAPCTTLQNYDYSPATGEFTYSLPTPRLDNTRELTERTKVNNSLGLLQRIPHLGDVHRVKHCPHNPDLLATASDSGAVRIFDRTRKPNNYNDSDFHRSDPASCAAAVETSDILLQYHTSETWTLDWNVQKPYTLATASNDGSIAVWNLDDQFKAPPRQKFSTLDSKFRFSTCTLTTPHHSVPAHNYGVNEVRWVPDHDSLLVSAGEDGSCKLWDVRSTSQSPSIEFPPLILADGTDALNTVDVDPFQTFNLISGTASGAVRFLDLRSPHQLPHEAHQTAHTGPITSSRRLHNMLKGSTKKFFIFVCIVLAMVATLGMTPATQRKKVLNPIKNLYNKKNSGNSAANAELDNQKDKSDSPKVIVVPDNAEKAPLNVEEDPEHPAYILPVVDAETKVVDDTEDTSVANAKAEAILDGAPV</sequence>
<dbReference type="InterPro" id="IPR015943">
    <property type="entry name" value="WD40/YVTN_repeat-like_dom_sf"/>
</dbReference>
<dbReference type="GeneID" id="30180624"/>
<dbReference type="STRING" id="763406.A0A1E3NMQ9"/>
<keyword evidence="11" id="KW-1185">Reference proteome</keyword>
<dbReference type="InterPro" id="IPR036322">
    <property type="entry name" value="WD40_repeat_dom_sf"/>
</dbReference>
<dbReference type="Pfam" id="PF12265">
    <property type="entry name" value="CAF1C_H4-bd"/>
    <property type="match status" value="1"/>
</dbReference>
<name>A0A1E3NMQ9_9ASCO</name>
<dbReference type="Proteomes" id="UP000094455">
    <property type="component" value="Unassembled WGS sequence"/>
</dbReference>
<dbReference type="GO" id="GO:0005634">
    <property type="term" value="C:nucleus"/>
    <property type="evidence" value="ECO:0007669"/>
    <property type="project" value="UniProtKB-SubCell"/>
</dbReference>
<keyword evidence="4" id="KW-0156">Chromatin regulator</keyword>
<dbReference type="InterPro" id="IPR022052">
    <property type="entry name" value="Histone-bd_RBBP4-like_N"/>
</dbReference>
<feature type="repeat" description="WD" evidence="6">
    <location>
        <begin position="199"/>
        <end position="234"/>
    </location>
</feature>
<keyword evidence="5" id="KW-0539">Nucleus</keyword>
<protein>
    <recommendedName>
        <fullName evidence="9">Histone-binding protein RBBP4-like N-terminal domain-containing protein</fullName>
    </recommendedName>
</protein>
<feature type="transmembrane region" description="Helical" evidence="8">
    <location>
        <begin position="386"/>
        <end position="406"/>
    </location>
</feature>
<evidence type="ECO:0000313" key="10">
    <source>
        <dbReference type="EMBL" id="ODQ47407.1"/>
    </source>
</evidence>
<accession>A0A1E3NMQ9</accession>
<gene>
    <name evidence="10" type="ORF">PICMEDRAFT_71479</name>
</gene>
<dbReference type="PROSITE" id="PS50082">
    <property type="entry name" value="WD_REPEATS_2"/>
    <property type="match status" value="2"/>
</dbReference>
<dbReference type="Gene3D" id="2.130.10.10">
    <property type="entry name" value="YVTN repeat-like/Quinoprotein amine dehydrogenase"/>
    <property type="match status" value="1"/>
</dbReference>
<dbReference type="InterPro" id="IPR019775">
    <property type="entry name" value="WD40_repeat_CS"/>
</dbReference>
<keyword evidence="8" id="KW-0812">Transmembrane</keyword>
<dbReference type="RefSeq" id="XP_019018520.1">
    <property type="nucleotide sequence ID" value="XM_019163937.1"/>
</dbReference>
<dbReference type="SMART" id="SM00320">
    <property type="entry name" value="WD40"/>
    <property type="match status" value="4"/>
</dbReference>
<dbReference type="AlphaFoldDB" id="A0A1E3NMQ9"/>
<dbReference type="PROSITE" id="PS00678">
    <property type="entry name" value="WD_REPEATS_1"/>
    <property type="match status" value="2"/>
</dbReference>
<evidence type="ECO:0000256" key="7">
    <source>
        <dbReference type="SAM" id="MobiDB-lite"/>
    </source>
</evidence>
<evidence type="ECO:0000259" key="9">
    <source>
        <dbReference type="Pfam" id="PF12265"/>
    </source>
</evidence>
<keyword evidence="2 6" id="KW-0853">WD repeat</keyword>
<dbReference type="OrthoDB" id="427795at2759"/>
<feature type="region of interest" description="Disordered" evidence="7">
    <location>
        <begin position="423"/>
        <end position="444"/>
    </location>
</feature>
<feature type="repeat" description="WD" evidence="6">
    <location>
        <begin position="266"/>
        <end position="308"/>
    </location>
</feature>
<dbReference type="InterPro" id="IPR050459">
    <property type="entry name" value="WD_repeat_RBAP46/RBAP48/MSI1"/>
</dbReference>
<evidence type="ECO:0000256" key="8">
    <source>
        <dbReference type="SAM" id="Phobius"/>
    </source>
</evidence>
<evidence type="ECO:0000256" key="6">
    <source>
        <dbReference type="PROSITE-ProRule" id="PRU00221"/>
    </source>
</evidence>
<keyword evidence="3" id="KW-0677">Repeat</keyword>